<keyword evidence="2" id="KW-0436">Ligase</keyword>
<gene>
    <name evidence="2" type="ORF">JOM49_005330</name>
</gene>
<dbReference type="Pfam" id="PF01068">
    <property type="entry name" value="DNA_ligase_A_M"/>
    <property type="match status" value="1"/>
</dbReference>
<dbReference type="GO" id="GO:0016874">
    <property type="term" value="F:ligase activity"/>
    <property type="evidence" value="ECO:0007669"/>
    <property type="project" value="UniProtKB-KW"/>
</dbReference>
<feature type="domain" description="ATP-dependent DNA ligase family profile" evidence="1">
    <location>
        <begin position="18"/>
        <end position="115"/>
    </location>
</feature>
<evidence type="ECO:0000313" key="3">
    <source>
        <dbReference type="Proteomes" id="UP000741013"/>
    </source>
</evidence>
<proteinExistence type="predicted"/>
<keyword evidence="3" id="KW-1185">Reference proteome</keyword>
<evidence type="ECO:0000259" key="1">
    <source>
        <dbReference type="Pfam" id="PF01068"/>
    </source>
</evidence>
<accession>A0ABS4PY98</accession>
<organism evidence="2 3">
    <name type="scientific">Amycolatopsis magusensis</name>
    <dbReference type="NCBI Taxonomy" id="882444"/>
    <lineage>
        <taxon>Bacteria</taxon>
        <taxon>Bacillati</taxon>
        <taxon>Actinomycetota</taxon>
        <taxon>Actinomycetes</taxon>
        <taxon>Pseudonocardiales</taxon>
        <taxon>Pseudonocardiaceae</taxon>
        <taxon>Amycolatopsis</taxon>
    </lineage>
</organism>
<dbReference type="EMBL" id="JAGGMS010000001">
    <property type="protein sequence ID" value="MBP2183804.1"/>
    <property type="molecule type" value="Genomic_DNA"/>
</dbReference>
<dbReference type="RefSeq" id="WP_308158879.1">
    <property type="nucleotide sequence ID" value="NZ_JAGGMS010000001.1"/>
</dbReference>
<sequence>MGPARSAARGRVPEWVEPMLASSDKGTLRTGPGWLYEYKLDGYRACMAIAPDGTTVLTSRNGIDFTAEFTELTGVLAPVLGGQAAVLDGEIVVYNEHGQIEFGALQQRRGRYQTHRSSPRREQPFTDVPVRFLTGRRTGS</sequence>
<dbReference type="Gene3D" id="3.30.470.30">
    <property type="entry name" value="DNA ligase/mRNA capping enzyme"/>
    <property type="match status" value="1"/>
</dbReference>
<comment type="caution">
    <text evidence="2">The sequence shown here is derived from an EMBL/GenBank/DDBJ whole genome shotgun (WGS) entry which is preliminary data.</text>
</comment>
<protein>
    <submittedName>
        <fullName evidence="2">ATP-dependent DNA ligase</fullName>
    </submittedName>
</protein>
<name>A0ABS4PY98_9PSEU</name>
<dbReference type="SUPFAM" id="SSF56091">
    <property type="entry name" value="DNA ligase/mRNA capping enzyme, catalytic domain"/>
    <property type="match status" value="1"/>
</dbReference>
<dbReference type="InterPro" id="IPR012310">
    <property type="entry name" value="DNA_ligase_ATP-dep_cent"/>
</dbReference>
<dbReference type="Proteomes" id="UP000741013">
    <property type="component" value="Unassembled WGS sequence"/>
</dbReference>
<evidence type="ECO:0000313" key="2">
    <source>
        <dbReference type="EMBL" id="MBP2183804.1"/>
    </source>
</evidence>
<reference evidence="2 3" key="1">
    <citation type="submission" date="2021-03" db="EMBL/GenBank/DDBJ databases">
        <title>Sequencing the genomes of 1000 actinobacteria strains.</title>
        <authorList>
            <person name="Klenk H.-P."/>
        </authorList>
    </citation>
    <scope>NUCLEOTIDE SEQUENCE [LARGE SCALE GENOMIC DNA]</scope>
    <source>
        <strain evidence="2 3">DSM 45510</strain>
    </source>
</reference>